<comment type="caution">
    <text evidence="5">The sequence shown here is derived from an EMBL/GenBank/DDBJ whole genome shotgun (WGS) entry which is preliminary data.</text>
</comment>
<name>A0AAV6H0E9_9TELE</name>
<dbReference type="PROSITE" id="PS51450">
    <property type="entry name" value="LRR"/>
    <property type="match status" value="2"/>
</dbReference>
<dbReference type="PRINTS" id="PR00019">
    <property type="entry name" value="LEURICHRPT"/>
</dbReference>
<keyword evidence="6" id="KW-1185">Reference proteome</keyword>
<dbReference type="Gene3D" id="3.80.10.10">
    <property type="entry name" value="Ribonuclease Inhibitor"/>
    <property type="match status" value="2"/>
</dbReference>
<accession>A0AAV6H0E9</accession>
<evidence type="ECO:0000313" key="5">
    <source>
        <dbReference type="EMBL" id="KAG5279602.1"/>
    </source>
</evidence>
<dbReference type="PANTHER" id="PTHR24369:SF210">
    <property type="entry name" value="CHAOPTIN-RELATED"/>
    <property type="match status" value="1"/>
</dbReference>
<dbReference type="Pfam" id="PF13855">
    <property type="entry name" value="LRR_8"/>
    <property type="match status" value="2"/>
</dbReference>
<keyword evidence="3" id="KW-0677">Repeat</keyword>
<dbReference type="Proteomes" id="UP000823561">
    <property type="component" value="Chromosome 6"/>
</dbReference>
<keyword evidence="4" id="KW-0472">Membrane</keyword>
<protein>
    <submittedName>
        <fullName evidence="5">Uncharacterized protein</fullName>
    </submittedName>
</protein>
<evidence type="ECO:0000256" key="4">
    <source>
        <dbReference type="SAM" id="Phobius"/>
    </source>
</evidence>
<evidence type="ECO:0000256" key="2">
    <source>
        <dbReference type="ARBA" id="ARBA00022729"/>
    </source>
</evidence>
<keyword evidence="4" id="KW-0812">Transmembrane</keyword>
<dbReference type="InterPro" id="IPR003591">
    <property type="entry name" value="Leu-rich_rpt_typical-subtyp"/>
</dbReference>
<dbReference type="InterPro" id="IPR050541">
    <property type="entry name" value="LRR_TM_domain-containing"/>
</dbReference>
<dbReference type="PANTHER" id="PTHR24369">
    <property type="entry name" value="ANTIGEN BSP, PUTATIVE-RELATED"/>
    <property type="match status" value="1"/>
</dbReference>
<evidence type="ECO:0000256" key="3">
    <source>
        <dbReference type="ARBA" id="ARBA00022737"/>
    </source>
</evidence>
<dbReference type="InterPro" id="IPR032675">
    <property type="entry name" value="LRR_dom_sf"/>
</dbReference>
<reference evidence="5" key="1">
    <citation type="submission" date="2020-10" db="EMBL/GenBank/DDBJ databases">
        <title>Chromosome-scale genome assembly of the Allis shad, Alosa alosa.</title>
        <authorList>
            <person name="Margot Z."/>
            <person name="Christophe K."/>
            <person name="Cabau C."/>
            <person name="Louis A."/>
            <person name="Berthelot C."/>
            <person name="Parey E."/>
            <person name="Roest Crollius H."/>
            <person name="Montfort J."/>
            <person name="Robinson-Rechavi M."/>
            <person name="Bucao C."/>
            <person name="Bouchez O."/>
            <person name="Gislard M."/>
            <person name="Lluch J."/>
            <person name="Milhes M."/>
            <person name="Lampietro C."/>
            <person name="Lopez Roques C."/>
            <person name="Donnadieu C."/>
            <person name="Braasch I."/>
            <person name="Desvignes T."/>
            <person name="Postlethwait J."/>
            <person name="Bobe J."/>
            <person name="Guiguen Y."/>
        </authorList>
    </citation>
    <scope>NUCLEOTIDE SEQUENCE</scope>
    <source>
        <strain evidence="5">M-15738</strain>
        <tissue evidence="5">Blood</tissue>
    </source>
</reference>
<dbReference type="EMBL" id="JADWDJ010000006">
    <property type="protein sequence ID" value="KAG5279602.1"/>
    <property type="molecule type" value="Genomic_DNA"/>
</dbReference>
<feature type="transmembrane region" description="Helical" evidence="4">
    <location>
        <begin position="345"/>
        <end position="365"/>
    </location>
</feature>
<evidence type="ECO:0000256" key="1">
    <source>
        <dbReference type="ARBA" id="ARBA00022614"/>
    </source>
</evidence>
<dbReference type="FunFam" id="3.80.10.10:FF:000082">
    <property type="entry name" value="Leucine-rich repeat-containing 24"/>
    <property type="match status" value="1"/>
</dbReference>
<dbReference type="GO" id="GO:0005886">
    <property type="term" value="C:plasma membrane"/>
    <property type="evidence" value="ECO:0007669"/>
    <property type="project" value="TreeGrafter"/>
</dbReference>
<sequence>MRTGVFGRNEIKRGFQHGQNKDESFTIISSYTMEVGYSLNSLITRSKITRRVGSSRLCSYICQCYEHSDLVDCRARKLTSVPHGLPHGTWLLDLGGNVLTELRSRTFAGLWSMRILVLSESHIQQIHPQAFYSLSFLEKLDMSRNHISELPVDFSQSLSSLKELRLDHNALEQVAPHSLEHLESLEKLDLSHNHILNLGPGAFRGLSRLRHLYLQSNWLGTVRDGSFSMLPGLELLLLGHNNISLIETDAFAPLHSLALLGLEGNRLEHLKFKTFLNLHTSGTHLQLAANPWSCDCDLHRVFGKILSVRHLHVDDYRNVTCREPWQLAGASLAGIDSQLCMAETATVLIITGAVLVTVIAALVTAEHNRKQKTKGWREADAQDLQEK</sequence>
<dbReference type="SUPFAM" id="SSF52058">
    <property type="entry name" value="L domain-like"/>
    <property type="match status" value="1"/>
</dbReference>
<keyword evidence="1" id="KW-0433">Leucine-rich repeat</keyword>
<proteinExistence type="predicted"/>
<keyword evidence="4" id="KW-1133">Transmembrane helix</keyword>
<gene>
    <name evidence="5" type="ORF">AALO_G00079560</name>
</gene>
<keyword evidence="2" id="KW-0732">Signal</keyword>
<dbReference type="SMART" id="SM00369">
    <property type="entry name" value="LRR_TYP"/>
    <property type="match status" value="8"/>
</dbReference>
<evidence type="ECO:0000313" key="6">
    <source>
        <dbReference type="Proteomes" id="UP000823561"/>
    </source>
</evidence>
<organism evidence="5 6">
    <name type="scientific">Alosa alosa</name>
    <name type="common">allis shad</name>
    <dbReference type="NCBI Taxonomy" id="278164"/>
    <lineage>
        <taxon>Eukaryota</taxon>
        <taxon>Metazoa</taxon>
        <taxon>Chordata</taxon>
        <taxon>Craniata</taxon>
        <taxon>Vertebrata</taxon>
        <taxon>Euteleostomi</taxon>
        <taxon>Actinopterygii</taxon>
        <taxon>Neopterygii</taxon>
        <taxon>Teleostei</taxon>
        <taxon>Clupei</taxon>
        <taxon>Clupeiformes</taxon>
        <taxon>Clupeoidei</taxon>
        <taxon>Clupeidae</taxon>
        <taxon>Alosa</taxon>
    </lineage>
</organism>
<dbReference type="AlphaFoldDB" id="A0AAV6H0E9"/>
<dbReference type="InterPro" id="IPR001611">
    <property type="entry name" value="Leu-rich_rpt"/>
</dbReference>